<feature type="region of interest" description="Disordered" evidence="1">
    <location>
        <begin position="97"/>
        <end position="120"/>
    </location>
</feature>
<sequence>MLPHNDLDRRPCYFTITPPSYDHFSVETPYCSPTFCPDDCTPAYSQHPLLASRELFSPLHDLDHPKATTSLMSMQTSAAHGAPRPKIYPMQNVLHVTSDDSTSSSGSNNSSYGSSPELARCSRCQRTPSVDVRTGKNNMVQYGLNLWYCNRCAALVGLTKR</sequence>
<organism evidence="2 3">
    <name type="scientific">Zasmidium cellare ATCC 36951</name>
    <dbReference type="NCBI Taxonomy" id="1080233"/>
    <lineage>
        <taxon>Eukaryota</taxon>
        <taxon>Fungi</taxon>
        <taxon>Dikarya</taxon>
        <taxon>Ascomycota</taxon>
        <taxon>Pezizomycotina</taxon>
        <taxon>Dothideomycetes</taxon>
        <taxon>Dothideomycetidae</taxon>
        <taxon>Mycosphaerellales</taxon>
        <taxon>Mycosphaerellaceae</taxon>
        <taxon>Zasmidium</taxon>
    </lineage>
</organism>
<dbReference type="Proteomes" id="UP000799537">
    <property type="component" value="Unassembled WGS sequence"/>
</dbReference>
<dbReference type="AlphaFoldDB" id="A0A6A6D368"/>
<evidence type="ECO:0000313" key="2">
    <source>
        <dbReference type="EMBL" id="KAF2172106.1"/>
    </source>
</evidence>
<keyword evidence="3" id="KW-1185">Reference proteome</keyword>
<name>A0A6A6D368_ZASCE</name>
<accession>A0A6A6D368</accession>
<dbReference type="GeneID" id="54568633"/>
<reference evidence="2" key="1">
    <citation type="journal article" date="2020" name="Stud. Mycol.">
        <title>101 Dothideomycetes genomes: a test case for predicting lifestyles and emergence of pathogens.</title>
        <authorList>
            <person name="Haridas S."/>
            <person name="Albert R."/>
            <person name="Binder M."/>
            <person name="Bloem J."/>
            <person name="Labutti K."/>
            <person name="Salamov A."/>
            <person name="Andreopoulos B."/>
            <person name="Baker S."/>
            <person name="Barry K."/>
            <person name="Bills G."/>
            <person name="Bluhm B."/>
            <person name="Cannon C."/>
            <person name="Castanera R."/>
            <person name="Culley D."/>
            <person name="Daum C."/>
            <person name="Ezra D."/>
            <person name="Gonzalez J."/>
            <person name="Henrissat B."/>
            <person name="Kuo A."/>
            <person name="Liang C."/>
            <person name="Lipzen A."/>
            <person name="Lutzoni F."/>
            <person name="Magnuson J."/>
            <person name="Mondo S."/>
            <person name="Nolan M."/>
            <person name="Ohm R."/>
            <person name="Pangilinan J."/>
            <person name="Park H.-J."/>
            <person name="Ramirez L."/>
            <person name="Alfaro M."/>
            <person name="Sun H."/>
            <person name="Tritt A."/>
            <person name="Yoshinaga Y."/>
            <person name="Zwiers L.-H."/>
            <person name="Turgeon B."/>
            <person name="Goodwin S."/>
            <person name="Spatafora J."/>
            <person name="Crous P."/>
            <person name="Grigoriev I."/>
        </authorList>
    </citation>
    <scope>NUCLEOTIDE SEQUENCE</scope>
    <source>
        <strain evidence="2">ATCC 36951</strain>
    </source>
</reference>
<proteinExistence type="predicted"/>
<dbReference type="OrthoDB" id="3920481at2759"/>
<feature type="compositionally biased region" description="Low complexity" evidence="1">
    <location>
        <begin position="99"/>
        <end position="115"/>
    </location>
</feature>
<evidence type="ECO:0000313" key="3">
    <source>
        <dbReference type="Proteomes" id="UP000799537"/>
    </source>
</evidence>
<evidence type="ECO:0000256" key="1">
    <source>
        <dbReference type="SAM" id="MobiDB-lite"/>
    </source>
</evidence>
<gene>
    <name evidence="2" type="ORF">M409DRAFT_62915</name>
</gene>
<dbReference type="RefSeq" id="XP_033672995.1">
    <property type="nucleotide sequence ID" value="XM_033815361.1"/>
</dbReference>
<protein>
    <submittedName>
        <fullName evidence="2">Uncharacterized protein</fullName>
    </submittedName>
</protein>
<dbReference type="EMBL" id="ML993581">
    <property type="protein sequence ID" value="KAF2172106.1"/>
    <property type="molecule type" value="Genomic_DNA"/>
</dbReference>